<dbReference type="Gene3D" id="3.30.565.10">
    <property type="entry name" value="Histidine kinase-like ATPase, C-terminal domain"/>
    <property type="match status" value="1"/>
</dbReference>
<dbReference type="PANTHER" id="PTHR45528">
    <property type="entry name" value="SENSOR HISTIDINE KINASE CPXA"/>
    <property type="match status" value="1"/>
</dbReference>
<dbReference type="EMBL" id="JACJLL010000110">
    <property type="protein sequence ID" value="MBM6820393.1"/>
    <property type="molecule type" value="Genomic_DNA"/>
</dbReference>
<evidence type="ECO:0000256" key="5">
    <source>
        <dbReference type="ARBA" id="ARBA00022553"/>
    </source>
</evidence>
<dbReference type="InterPro" id="IPR005467">
    <property type="entry name" value="His_kinase_dom"/>
</dbReference>
<accession>A0ABS2FIK3</accession>
<dbReference type="InterPro" id="IPR003594">
    <property type="entry name" value="HATPase_dom"/>
</dbReference>
<evidence type="ECO:0000256" key="4">
    <source>
        <dbReference type="ARBA" id="ARBA00022475"/>
    </source>
</evidence>
<keyword evidence="14" id="KW-0175">Coiled coil</keyword>
<evidence type="ECO:0000313" key="18">
    <source>
        <dbReference type="EMBL" id="MBM6820393.1"/>
    </source>
</evidence>
<keyword evidence="19" id="KW-1185">Reference proteome</keyword>
<keyword evidence="10" id="KW-0067">ATP-binding</keyword>
<dbReference type="InterPro" id="IPR003661">
    <property type="entry name" value="HisK_dim/P_dom"/>
</dbReference>
<dbReference type="SUPFAM" id="SSF55874">
    <property type="entry name" value="ATPase domain of HSP90 chaperone/DNA topoisomerase II/histidine kinase"/>
    <property type="match status" value="1"/>
</dbReference>
<dbReference type="Proteomes" id="UP000767334">
    <property type="component" value="Unassembled WGS sequence"/>
</dbReference>
<dbReference type="PROSITE" id="PS50885">
    <property type="entry name" value="HAMP"/>
    <property type="match status" value="1"/>
</dbReference>
<feature type="domain" description="HAMP" evidence="17">
    <location>
        <begin position="200"/>
        <end position="252"/>
    </location>
</feature>
<keyword evidence="12" id="KW-0902">Two-component regulatory system</keyword>
<gene>
    <name evidence="18" type="ORF">H6A19_13805</name>
</gene>
<evidence type="ECO:0000256" key="3">
    <source>
        <dbReference type="ARBA" id="ARBA00012438"/>
    </source>
</evidence>
<dbReference type="SMART" id="SM00304">
    <property type="entry name" value="HAMP"/>
    <property type="match status" value="1"/>
</dbReference>
<evidence type="ECO:0000256" key="7">
    <source>
        <dbReference type="ARBA" id="ARBA00022692"/>
    </source>
</evidence>
<evidence type="ECO:0000256" key="11">
    <source>
        <dbReference type="ARBA" id="ARBA00022989"/>
    </source>
</evidence>
<keyword evidence="4" id="KW-1003">Cell membrane</keyword>
<dbReference type="PROSITE" id="PS50109">
    <property type="entry name" value="HIS_KIN"/>
    <property type="match status" value="1"/>
</dbReference>
<protein>
    <recommendedName>
        <fullName evidence="3">histidine kinase</fullName>
        <ecNumber evidence="3">2.7.13.3</ecNumber>
    </recommendedName>
</protein>
<dbReference type="Pfam" id="PF02518">
    <property type="entry name" value="HATPase_c"/>
    <property type="match status" value="1"/>
</dbReference>
<dbReference type="PANTHER" id="PTHR45528:SF1">
    <property type="entry name" value="SENSOR HISTIDINE KINASE CPXA"/>
    <property type="match status" value="1"/>
</dbReference>
<evidence type="ECO:0000256" key="14">
    <source>
        <dbReference type="SAM" id="Coils"/>
    </source>
</evidence>
<dbReference type="SUPFAM" id="SSF158472">
    <property type="entry name" value="HAMP domain-like"/>
    <property type="match status" value="1"/>
</dbReference>
<evidence type="ECO:0000259" key="16">
    <source>
        <dbReference type="PROSITE" id="PS50109"/>
    </source>
</evidence>
<dbReference type="Pfam" id="PF00672">
    <property type="entry name" value="HAMP"/>
    <property type="match status" value="1"/>
</dbReference>
<organism evidence="18 19">
    <name type="scientific">Clostridium saudiense</name>
    <dbReference type="NCBI Taxonomy" id="1414720"/>
    <lineage>
        <taxon>Bacteria</taxon>
        <taxon>Bacillati</taxon>
        <taxon>Bacillota</taxon>
        <taxon>Clostridia</taxon>
        <taxon>Eubacteriales</taxon>
        <taxon>Clostridiaceae</taxon>
        <taxon>Clostridium</taxon>
    </lineage>
</organism>
<comment type="catalytic activity">
    <reaction evidence="1">
        <text>ATP + protein L-histidine = ADP + protein N-phospho-L-histidine.</text>
        <dbReference type="EC" id="2.7.13.3"/>
    </reaction>
</comment>
<dbReference type="InterPro" id="IPR036097">
    <property type="entry name" value="HisK_dim/P_sf"/>
</dbReference>
<dbReference type="Gene3D" id="1.10.287.130">
    <property type="match status" value="1"/>
</dbReference>
<evidence type="ECO:0000256" key="9">
    <source>
        <dbReference type="ARBA" id="ARBA00022777"/>
    </source>
</evidence>
<reference evidence="18 19" key="1">
    <citation type="journal article" date="2021" name="Sci. Rep.">
        <title>The distribution of antibiotic resistance genes in chicken gut microbiota commensals.</title>
        <authorList>
            <person name="Juricova H."/>
            <person name="Matiasovicova J."/>
            <person name="Kubasova T."/>
            <person name="Cejkova D."/>
            <person name="Rychlik I."/>
        </authorList>
    </citation>
    <scope>NUCLEOTIDE SEQUENCE [LARGE SCALE GENOMIC DNA]</scope>
    <source>
        <strain evidence="18 19">An435</strain>
    </source>
</reference>
<evidence type="ECO:0000313" key="19">
    <source>
        <dbReference type="Proteomes" id="UP000767334"/>
    </source>
</evidence>
<dbReference type="SUPFAM" id="SSF47384">
    <property type="entry name" value="Homodimeric domain of signal transducing histidine kinase"/>
    <property type="match status" value="1"/>
</dbReference>
<keyword evidence="7 15" id="KW-0812">Transmembrane</keyword>
<proteinExistence type="predicted"/>
<dbReference type="CDD" id="cd06225">
    <property type="entry name" value="HAMP"/>
    <property type="match status" value="1"/>
</dbReference>
<keyword evidence="5" id="KW-0597">Phosphoprotein</keyword>
<evidence type="ECO:0000259" key="17">
    <source>
        <dbReference type="PROSITE" id="PS50885"/>
    </source>
</evidence>
<comment type="caution">
    <text evidence="18">The sequence shown here is derived from an EMBL/GenBank/DDBJ whole genome shotgun (WGS) entry which is preliminary data.</text>
</comment>
<evidence type="ECO:0000256" key="10">
    <source>
        <dbReference type="ARBA" id="ARBA00022840"/>
    </source>
</evidence>
<keyword evidence="8" id="KW-0547">Nucleotide-binding</keyword>
<sequence>MKNSISKRITLITFGLISMVFLLTFLFQNMFFEEFYLSKKTESLILDVKRIKTLYSYQNFNTNNLSNALLNYEEKNNSRIAIFSLDGTIEYLSYFDKNNIEDMKSLTDFCSELLSDNELINEVLSTNKIKSTIFTNKYSSYKKIGIVSSMSLQSENDSILIAVSSVQPIKEASSVIRSFYLYLFIGFLILAIFLSKIYSKLISKPLIDLNNVAKRMSTLDFDAKCEVSSDDEIGNLASTLNFLSSNLENSLQTLQEKNNQLERDIEKERNLENMRKDFVSSVSHDLKTPLGIISGYAEGLKDGIVSGKDAEVYLETIIDEATKMNLLLTNMLDLSKLESDTINLNLESFNIVRLLQGMVKRFSLELQNKELKVIFNLPEYAYVEGDIMTLERVVQNLLSNAIKYTPRGNEIIISVVESETMYSISIENKGITIPTKELDNVFAKFYRLDKSGDRTKNSYGLGLATVKRILTLHNSDFSLNNGENSVIFKFSLKKQDLILFDDFE</sequence>
<evidence type="ECO:0000256" key="1">
    <source>
        <dbReference type="ARBA" id="ARBA00000085"/>
    </source>
</evidence>
<dbReference type="SMART" id="SM00388">
    <property type="entry name" value="HisKA"/>
    <property type="match status" value="1"/>
</dbReference>
<dbReference type="SMART" id="SM00387">
    <property type="entry name" value="HATPase_c"/>
    <property type="match status" value="1"/>
</dbReference>
<dbReference type="RefSeq" id="WP_148321795.1">
    <property type="nucleotide sequence ID" value="NZ_JACJLL010000110.1"/>
</dbReference>
<comment type="subcellular location">
    <subcellularLocation>
        <location evidence="2">Cell membrane</location>
        <topology evidence="2">Multi-pass membrane protein</topology>
    </subcellularLocation>
</comment>
<dbReference type="Gene3D" id="6.10.340.10">
    <property type="match status" value="1"/>
</dbReference>
<keyword evidence="11 15" id="KW-1133">Transmembrane helix</keyword>
<feature type="transmembrane region" description="Helical" evidence="15">
    <location>
        <begin position="179"/>
        <end position="198"/>
    </location>
</feature>
<evidence type="ECO:0000256" key="6">
    <source>
        <dbReference type="ARBA" id="ARBA00022679"/>
    </source>
</evidence>
<dbReference type="InterPro" id="IPR050398">
    <property type="entry name" value="HssS/ArlS-like"/>
</dbReference>
<keyword evidence="13 15" id="KW-0472">Membrane</keyword>
<evidence type="ECO:0000256" key="12">
    <source>
        <dbReference type="ARBA" id="ARBA00023012"/>
    </source>
</evidence>
<evidence type="ECO:0000256" key="8">
    <source>
        <dbReference type="ARBA" id="ARBA00022741"/>
    </source>
</evidence>
<dbReference type="InterPro" id="IPR003660">
    <property type="entry name" value="HAMP_dom"/>
</dbReference>
<feature type="coiled-coil region" evidence="14">
    <location>
        <begin position="240"/>
        <end position="274"/>
    </location>
</feature>
<evidence type="ECO:0000256" key="2">
    <source>
        <dbReference type="ARBA" id="ARBA00004651"/>
    </source>
</evidence>
<dbReference type="CDD" id="cd00082">
    <property type="entry name" value="HisKA"/>
    <property type="match status" value="1"/>
</dbReference>
<feature type="domain" description="Histidine kinase" evidence="16">
    <location>
        <begin position="281"/>
        <end position="496"/>
    </location>
</feature>
<evidence type="ECO:0000256" key="13">
    <source>
        <dbReference type="ARBA" id="ARBA00023136"/>
    </source>
</evidence>
<feature type="transmembrane region" description="Helical" evidence="15">
    <location>
        <begin position="12"/>
        <end position="32"/>
    </location>
</feature>
<keyword evidence="9" id="KW-0418">Kinase</keyword>
<dbReference type="InterPro" id="IPR036890">
    <property type="entry name" value="HATPase_C_sf"/>
</dbReference>
<name>A0ABS2FIK3_9CLOT</name>
<keyword evidence="6" id="KW-0808">Transferase</keyword>
<dbReference type="Pfam" id="PF00512">
    <property type="entry name" value="HisKA"/>
    <property type="match status" value="1"/>
</dbReference>
<dbReference type="EC" id="2.7.13.3" evidence="3"/>
<evidence type="ECO:0000256" key="15">
    <source>
        <dbReference type="SAM" id="Phobius"/>
    </source>
</evidence>